<dbReference type="GO" id="GO:0003979">
    <property type="term" value="F:UDP-glucose 6-dehydrogenase activity"/>
    <property type="evidence" value="ECO:0007669"/>
    <property type="project" value="UniProtKB-EC"/>
</dbReference>
<dbReference type="PIRSF" id="PIRSF500134">
    <property type="entry name" value="UDPglc_DH_bac"/>
    <property type="match status" value="1"/>
</dbReference>
<evidence type="ECO:0000256" key="1">
    <source>
        <dbReference type="ARBA" id="ARBA00004701"/>
    </source>
</evidence>
<dbReference type="SUPFAM" id="SSF48179">
    <property type="entry name" value="6-phosphogluconate dehydrogenase C-terminal domain-like"/>
    <property type="match status" value="1"/>
</dbReference>
<organism evidence="12 13">
    <name type="scientific">Candidatus Kerfeldbacteria bacterium RIFOXYB2_FULL_38_14</name>
    <dbReference type="NCBI Taxonomy" id="1798547"/>
    <lineage>
        <taxon>Bacteria</taxon>
        <taxon>Candidatus Kerfeldiibacteriota</taxon>
    </lineage>
</organism>
<dbReference type="Pfam" id="PF00984">
    <property type="entry name" value="UDPG_MGDP_dh"/>
    <property type="match status" value="1"/>
</dbReference>
<dbReference type="InterPro" id="IPR014027">
    <property type="entry name" value="UDP-Glc/GDP-Man_DH_C"/>
</dbReference>
<dbReference type="Gene3D" id="1.20.5.100">
    <property type="entry name" value="Cytochrome c1, transmembrane anchor, C-terminal"/>
    <property type="match status" value="1"/>
</dbReference>
<dbReference type="Pfam" id="PF03720">
    <property type="entry name" value="UDPG_MGDP_dh_C"/>
    <property type="match status" value="1"/>
</dbReference>
<dbReference type="InterPro" id="IPR036220">
    <property type="entry name" value="UDP-Glc/GDP-Man_DH_C_sf"/>
</dbReference>
<dbReference type="EC" id="1.1.1.22" evidence="3 7"/>
<feature type="domain" description="UDP-glucose/GDP-mannose dehydrogenase C-terminal" evidence="11">
    <location>
        <begin position="312"/>
        <end position="415"/>
    </location>
</feature>
<feature type="binding site" evidence="10">
    <location>
        <position position="86"/>
    </location>
    <ligand>
        <name>NAD(+)</name>
        <dbReference type="ChEBI" id="CHEBI:57540"/>
    </ligand>
</feature>
<feature type="binding site" evidence="10">
    <location>
        <position position="153"/>
    </location>
    <ligand>
        <name>NAD(+)</name>
        <dbReference type="ChEBI" id="CHEBI:57540"/>
    </ligand>
</feature>
<dbReference type="GO" id="GO:0000271">
    <property type="term" value="P:polysaccharide biosynthetic process"/>
    <property type="evidence" value="ECO:0007669"/>
    <property type="project" value="InterPro"/>
</dbReference>
<evidence type="ECO:0000256" key="2">
    <source>
        <dbReference type="ARBA" id="ARBA00006601"/>
    </source>
</evidence>
<evidence type="ECO:0000256" key="7">
    <source>
        <dbReference type="PIRNR" id="PIRNR000124"/>
    </source>
</evidence>
<evidence type="ECO:0000313" key="13">
    <source>
        <dbReference type="Proteomes" id="UP000176420"/>
    </source>
</evidence>
<feature type="binding site" evidence="10">
    <location>
        <position position="30"/>
    </location>
    <ligand>
        <name>NAD(+)</name>
        <dbReference type="ChEBI" id="CHEBI:57540"/>
    </ligand>
</feature>
<feature type="active site" description="Nucleophile" evidence="8">
    <location>
        <position position="258"/>
    </location>
</feature>
<feature type="binding site" evidence="9">
    <location>
        <begin position="247"/>
        <end position="251"/>
    </location>
    <ligand>
        <name>substrate</name>
    </ligand>
</feature>
<evidence type="ECO:0000256" key="10">
    <source>
        <dbReference type="PIRSR" id="PIRSR500134-3"/>
    </source>
</evidence>
<dbReference type="PANTHER" id="PTHR43750">
    <property type="entry name" value="UDP-GLUCOSE 6-DEHYDROGENASE TUAD"/>
    <property type="match status" value="1"/>
</dbReference>
<gene>
    <name evidence="12" type="ORF">A2319_03505</name>
</gene>
<evidence type="ECO:0000256" key="8">
    <source>
        <dbReference type="PIRSR" id="PIRSR500134-1"/>
    </source>
</evidence>
<feature type="binding site" evidence="9">
    <location>
        <begin position="150"/>
        <end position="153"/>
    </location>
    <ligand>
        <name>substrate</name>
    </ligand>
</feature>
<feature type="binding site" evidence="9">
    <location>
        <position position="319"/>
    </location>
    <ligand>
        <name>substrate</name>
    </ligand>
</feature>
<sequence>MNIAVVGTGYVGLVSGACLAEIGHKVSCVDIDEQKIRNLTAGKIPIYEPGLDTLVLNNVQAQRLSFTTSLPKVLPAAQVVIIAVGTPAQANGHADLQYVYAVAEQIADHIEDYKVIVDKSTVPVGTGREVEKIIRKKYQGDFAIVSCPEFLREGSAVEDFMHPDRIVIGTGSDRAAKIMLDVFNKIKGEKLVTNLESAELIKYASNAFLATKISFINEIAHLCERAGGDVEEVAYGVGLDSRIGPKFLQAGIGWGGSCFPKDVSALDQIGDMHGYDFRLLKAVIEVNNHQRQHLVSKIKEYFNGELKGRKIGVLGLAFKGNTDDIRESASIDIIKLLRKEGAVIQAFDYEATENARKILGEEQITYCPDPYVACAQAEVILLATEWPQFKLLDWKKIAQNMVKAVLFDGRNLLKPSRMREEYGFVYYSMGRNGEKEENKKHD</sequence>
<dbReference type="GO" id="GO:0051287">
    <property type="term" value="F:NAD binding"/>
    <property type="evidence" value="ECO:0007669"/>
    <property type="project" value="InterPro"/>
</dbReference>
<comment type="similarity">
    <text evidence="2 7">Belongs to the UDP-glucose/GDP-mannose dehydrogenase family.</text>
</comment>
<feature type="binding site" evidence="10">
    <location>
        <position position="121"/>
    </location>
    <ligand>
        <name>NAD(+)</name>
        <dbReference type="ChEBI" id="CHEBI:57540"/>
    </ligand>
</feature>
<dbReference type="PIRSF" id="PIRSF000124">
    <property type="entry name" value="UDPglc_GDPman_dh"/>
    <property type="match status" value="1"/>
</dbReference>
<dbReference type="SUPFAM" id="SSF52413">
    <property type="entry name" value="UDP-glucose/GDP-mannose dehydrogenase C-terminal domain"/>
    <property type="match status" value="1"/>
</dbReference>
<dbReference type="Proteomes" id="UP000176420">
    <property type="component" value="Unassembled WGS sequence"/>
</dbReference>
<evidence type="ECO:0000313" key="12">
    <source>
        <dbReference type="EMBL" id="OGY88230.1"/>
    </source>
</evidence>
<dbReference type="InterPro" id="IPR014026">
    <property type="entry name" value="UDP-Glc/GDP-Man_DH_dimer"/>
</dbReference>
<evidence type="ECO:0000256" key="9">
    <source>
        <dbReference type="PIRSR" id="PIRSR500134-2"/>
    </source>
</evidence>
<dbReference type="Pfam" id="PF03721">
    <property type="entry name" value="UDPG_MGDP_dh_N"/>
    <property type="match status" value="1"/>
</dbReference>
<keyword evidence="4 7" id="KW-0560">Oxidoreductase</keyword>
<dbReference type="AlphaFoldDB" id="A0A1G2BIV2"/>
<feature type="binding site" evidence="9">
    <location>
        <position position="255"/>
    </location>
    <ligand>
        <name>substrate</name>
    </ligand>
</feature>
<dbReference type="InterPro" id="IPR017476">
    <property type="entry name" value="UDP-Glc/GDP-Man"/>
</dbReference>
<dbReference type="EMBL" id="MHKI01000003">
    <property type="protein sequence ID" value="OGY88230.1"/>
    <property type="molecule type" value="Genomic_DNA"/>
</dbReference>
<evidence type="ECO:0000256" key="5">
    <source>
        <dbReference type="ARBA" id="ARBA00023027"/>
    </source>
</evidence>
<comment type="pathway">
    <text evidence="1">Nucleotide-sugar biosynthesis; UDP-alpha-D-glucuronate biosynthesis; UDP-alpha-D-glucuronate from UDP-alpha-D-glucose: step 1/1.</text>
</comment>
<protein>
    <recommendedName>
        <fullName evidence="3 7">UDP-glucose 6-dehydrogenase</fullName>
        <ecNumber evidence="3 7">1.1.1.22</ecNumber>
    </recommendedName>
</protein>
<evidence type="ECO:0000259" key="11">
    <source>
        <dbReference type="SMART" id="SM00984"/>
    </source>
</evidence>
<feature type="binding site" evidence="9">
    <location>
        <position position="202"/>
    </location>
    <ligand>
        <name>substrate</name>
    </ligand>
</feature>
<dbReference type="Gene3D" id="3.40.50.720">
    <property type="entry name" value="NAD(P)-binding Rossmann-like Domain"/>
    <property type="match status" value="2"/>
</dbReference>
<keyword evidence="5 7" id="KW-0520">NAD</keyword>
<dbReference type="GO" id="GO:0006065">
    <property type="term" value="P:UDP-glucuronate biosynthetic process"/>
    <property type="evidence" value="ECO:0007669"/>
    <property type="project" value="UniProtKB-UniPathway"/>
</dbReference>
<feature type="binding site" evidence="10">
    <location>
        <position position="261"/>
    </location>
    <ligand>
        <name>NAD(+)</name>
        <dbReference type="ChEBI" id="CHEBI:57540"/>
    </ligand>
</feature>
<evidence type="ECO:0000256" key="4">
    <source>
        <dbReference type="ARBA" id="ARBA00023002"/>
    </source>
</evidence>
<dbReference type="PANTHER" id="PTHR43750:SF3">
    <property type="entry name" value="UDP-GLUCOSE 6-DEHYDROGENASE TUAD"/>
    <property type="match status" value="1"/>
</dbReference>
<feature type="binding site" evidence="10">
    <location>
        <position position="35"/>
    </location>
    <ligand>
        <name>NAD(+)</name>
        <dbReference type="ChEBI" id="CHEBI:57540"/>
    </ligand>
</feature>
<dbReference type="InterPro" id="IPR036291">
    <property type="entry name" value="NAD(P)-bd_dom_sf"/>
</dbReference>
<dbReference type="NCBIfam" id="TIGR03026">
    <property type="entry name" value="NDP-sugDHase"/>
    <property type="match status" value="1"/>
</dbReference>
<dbReference type="InterPro" id="IPR028357">
    <property type="entry name" value="UDPglc_DH_bac"/>
</dbReference>
<dbReference type="SMART" id="SM00984">
    <property type="entry name" value="UDPG_MGDP_dh_C"/>
    <property type="match status" value="1"/>
</dbReference>
<dbReference type="UniPathway" id="UPA00038">
    <property type="reaction ID" value="UER00491"/>
</dbReference>
<comment type="catalytic activity">
    <reaction evidence="6 7">
        <text>UDP-alpha-D-glucose + 2 NAD(+) + H2O = UDP-alpha-D-glucuronate + 2 NADH + 3 H(+)</text>
        <dbReference type="Rhea" id="RHEA:23596"/>
        <dbReference type="ChEBI" id="CHEBI:15377"/>
        <dbReference type="ChEBI" id="CHEBI:15378"/>
        <dbReference type="ChEBI" id="CHEBI:57540"/>
        <dbReference type="ChEBI" id="CHEBI:57945"/>
        <dbReference type="ChEBI" id="CHEBI:58052"/>
        <dbReference type="ChEBI" id="CHEBI:58885"/>
        <dbReference type="EC" id="1.1.1.22"/>
    </reaction>
</comment>
<comment type="caution">
    <text evidence="12">The sequence shown here is derived from an EMBL/GenBank/DDBJ whole genome shotgun (WGS) entry which is preliminary data.</text>
</comment>
<evidence type="ECO:0000256" key="6">
    <source>
        <dbReference type="ARBA" id="ARBA00047473"/>
    </source>
</evidence>
<evidence type="ECO:0000256" key="3">
    <source>
        <dbReference type="ARBA" id="ARBA00012954"/>
    </source>
</evidence>
<dbReference type="InterPro" id="IPR001732">
    <property type="entry name" value="UDP-Glc/GDP-Man_DH_N"/>
</dbReference>
<dbReference type="InterPro" id="IPR008927">
    <property type="entry name" value="6-PGluconate_DH-like_C_sf"/>
</dbReference>
<reference evidence="12 13" key="1">
    <citation type="journal article" date="2016" name="Nat. Commun.">
        <title>Thousands of microbial genomes shed light on interconnected biogeochemical processes in an aquifer system.</title>
        <authorList>
            <person name="Anantharaman K."/>
            <person name="Brown C.T."/>
            <person name="Hug L.A."/>
            <person name="Sharon I."/>
            <person name="Castelle C.J."/>
            <person name="Probst A.J."/>
            <person name="Thomas B.C."/>
            <person name="Singh A."/>
            <person name="Wilkins M.J."/>
            <person name="Karaoz U."/>
            <person name="Brodie E.L."/>
            <person name="Williams K.H."/>
            <person name="Hubbard S.S."/>
            <person name="Banfield J.F."/>
        </authorList>
    </citation>
    <scope>NUCLEOTIDE SEQUENCE [LARGE SCALE GENOMIC DNA]</scope>
</reference>
<feature type="binding site" evidence="10">
    <location>
        <position position="326"/>
    </location>
    <ligand>
        <name>NAD(+)</name>
        <dbReference type="ChEBI" id="CHEBI:57540"/>
    </ligand>
</feature>
<dbReference type="SUPFAM" id="SSF51735">
    <property type="entry name" value="NAD(P)-binding Rossmann-fold domains"/>
    <property type="match status" value="1"/>
</dbReference>
<proteinExistence type="inferred from homology"/>
<accession>A0A1G2BIV2</accession>
<name>A0A1G2BIV2_9BACT</name>